<keyword evidence="2" id="KW-1185">Reference proteome</keyword>
<comment type="caution">
    <text evidence="1">The sequence shown here is derived from an EMBL/GenBank/DDBJ whole genome shotgun (WGS) entry which is preliminary data.</text>
</comment>
<organism evidence="1 2">
    <name type="scientific">Tanacetum coccineum</name>
    <dbReference type="NCBI Taxonomy" id="301880"/>
    <lineage>
        <taxon>Eukaryota</taxon>
        <taxon>Viridiplantae</taxon>
        <taxon>Streptophyta</taxon>
        <taxon>Embryophyta</taxon>
        <taxon>Tracheophyta</taxon>
        <taxon>Spermatophyta</taxon>
        <taxon>Magnoliopsida</taxon>
        <taxon>eudicotyledons</taxon>
        <taxon>Gunneridae</taxon>
        <taxon>Pentapetalae</taxon>
        <taxon>asterids</taxon>
        <taxon>campanulids</taxon>
        <taxon>Asterales</taxon>
        <taxon>Asteraceae</taxon>
        <taxon>Asteroideae</taxon>
        <taxon>Anthemideae</taxon>
        <taxon>Anthemidinae</taxon>
        <taxon>Tanacetum</taxon>
    </lineage>
</organism>
<dbReference type="Proteomes" id="UP001151760">
    <property type="component" value="Unassembled WGS sequence"/>
</dbReference>
<dbReference type="EMBL" id="BQNB010009741">
    <property type="protein sequence ID" value="GJS67750.1"/>
    <property type="molecule type" value="Genomic_DNA"/>
</dbReference>
<name>A0ABQ4XSE1_9ASTR</name>
<sequence length="216" mass="24804">MIGVHTYFLKFQIKQSERGISIIKERYVNGLLKMYDKIGSSVNTPIMPPNMLGPNLNGKAVNEPQYKGMIGSQMNQTASRHDIQFSTDLSERHQANIRNPTLFLLRIFRKPFIRSPNMYKEYLAEFWYSAKALENSMIFFLTPTSGIYSEVEVNIFRNAIGAHYLPHSSKYVAPPSIDIVRPWFETIGYGEVVPTKGTLKKSLLHSSWRLLMPQII</sequence>
<evidence type="ECO:0000313" key="1">
    <source>
        <dbReference type="EMBL" id="GJS67750.1"/>
    </source>
</evidence>
<proteinExistence type="predicted"/>
<evidence type="ECO:0000313" key="2">
    <source>
        <dbReference type="Proteomes" id="UP001151760"/>
    </source>
</evidence>
<gene>
    <name evidence="1" type="ORF">Tco_0682315</name>
</gene>
<reference evidence="1" key="2">
    <citation type="submission" date="2022-01" db="EMBL/GenBank/DDBJ databases">
        <authorList>
            <person name="Yamashiro T."/>
            <person name="Shiraishi A."/>
            <person name="Satake H."/>
            <person name="Nakayama K."/>
        </authorList>
    </citation>
    <scope>NUCLEOTIDE SEQUENCE</scope>
</reference>
<accession>A0ABQ4XSE1</accession>
<reference evidence="1" key="1">
    <citation type="journal article" date="2022" name="Int. J. Mol. Sci.">
        <title>Draft Genome of Tanacetum Coccineum: Genomic Comparison of Closely Related Tanacetum-Family Plants.</title>
        <authorList>
            <person name="Yamashiro T."/>
            <person name="Shiraishi A."/>
            <person name="Nakayama K."/>
            <person name="Satake H."/>
        </authorList>
    </citation>
    <scope>NUCLEOTIDE SEQUENCE</scope>
</reference>
<protein>
    <submittedName>
        <fullName evidence="1">Uncharacterized protein</fullName>
    </submittedName>
</protein>